<proteinExistence type="inferred from homology"/>
<dbReference type="InterPro" id="IPR015943">
    <property type="entry name" value="WD40/YVTN_repeat-like_dom_sf"/>
</dbReference>
<name>A0A6P3VKJ2_CLUHA</name>
<evidence type="ECO:0000256" key="2">
    <source>
        <dbReference type="ARBA" id="ARBA00021188"/>
    </source>
</evidence>
<reference evidence="10" key="1">
    <citation type="submission" date="2025-08" db="UniProtKB">
        <authorList>
            <consortium name="RefSeq"/>
        </authorList>
    </citation>
    <scope>IDENTIFICATION</scope>
</reference>
<dbReference type="InterPro" id="IPR050505">
    <property type="entry name" value="WDR55/POC1"/>
</dbReference>
<dbReference type="InterPro" id="IPR036322">
    <property type="entry name" value="WD40_repeat_dom_sf"/>
</dbReference>
<feature type="region of interest" description="Disordered" evidence="8">
    <location>
        <begin position="375"/>
        <end position="410"/>
    </location>
</feature>
<dbReference type="Proteomes" id="UP000515152">
    <property type="component" value="Chromosome 3"/>
</dbReference>
<accession>A0A6P3VKJ2</accession>
<dbReference type="GO" id="GO:0005730">
    <property type="term" value="C:nucleolus"/>
    <property type="evidence" value="ECO:0007669"/>
    <property type="project" value="UniProtKB-SubCell"/>
</dbReference>
<dbReference type="SUPFAM" id="SSF50978">
    <property type="entry name" value="WD40 repeat-like"/>
    <property type="match status" value="1"/>
</dbReference>
<dbReference type="PIRSF" id="PIRSF038169">
    <property type="entry name" value="WD_repeat_p55"/>
    <property type="match status" value="1"/>
</dbReference>
<dbReference type="InterPro" id="IPR001680">
    <property type="entry name" value="WD40_rpt"/>
</dbReference>
<dbReference type="GeneID" id="105892532"/>
<evidence type="ECO:0000256" key="7">
    <source>
        <dbReference type="PROSITE-ProRule" id="PRU00221"/>
    </source>
</evidence>
<feature type="compositionally biased region" description="Basic and acidic residues" evidence="8">
    <location>
        <begin position="38"/>
        <end position="47"/>
    </location>
</feature>
<dbReference type="PROSITE" id="PS00678">
    <property type="entry name" value="WD_REPEATS_1"/>
    <property type="match status" value="1"/>
</dbReference>
<evidence type="ECO:0000256" key="6">
    <source>
        <dbReference type="PIRNR" id="PIRNR038169"/>
    </source>
</evidence>
<dbReference type="OrthoDB" id="2288928at2759"/>
<keyword evidence="5 6" id="KW-0539">Nucleus</keyword>
<evidence type="ECO:0000256" key="4">
    <source>
        <dbReference type="ARBA" id="ARBA00022737"/>
    </source>
</evidence>
<dbReference type="SMART" id="SM00320">
    <property type="entry name" value="WD40"/>
    <property type="match status" value="6"/>
</dbReference>
<comment type="similarity">
    <text evidence="1 6">Belongs to the WD repeat WDR55 family.</text>
</comment>
<evidence type="ECO:0000313" key="9">
    <source>
        <dbReference type="Proteomes" id="UP000515152"/>
    </source>
</evidence>
<dbReference type="Gene3D" id="2.130.10.10">
    <property type="entry name" value="YVTN repeat-like/Quinoprotein amine dehydrogenase"/>
    <property type="match status" value="2"/>
</dbReference>
<gene>
    <name evidence="10" type="primary">wdr55</name>
</gene>
<dbReference type="CDD" id="cd00200">
    <property type="entry name" value="WD40"/>
    <property type="match status" value="1"/>
</dbReference>
<evidence type="ECO:0000256" key="1">
    <source>
        <dbReference type="ARBA" id="ARBA00007625"/>
    </source>
</evidence>
<dbReference type="GO" id="GO:0006364">
    <property type="term" value="P:rRNA processing"/>
    <property type="evidence" value="ECO:0007669"/>
    <property type="project" value="UniProtKB-UniRule"/>
</dbReference>
<dbReference type="PANTHER" id="PTHR44019">
    <property type="entry name" value="WD REPEAT-CONTAINING PROTEIN 55"/>
    <property type="match status" value="1"/>
</dbReference>
<comment type="function">
    <text evidence="6">Nucleolar protein that acts as a modulator of rRNA synthesis. Plays a central role during organogenesis.</text>
</comment>
<feature type="compositionally biased region" description="Acidic residues" evidence="8">
    <location>
        <begin position="392"/>
        <end position="410"/>
    </location>
</feature>
<dbReference type="PANTHER" id="PTHR44019:SF20">
    <property type="entry name" value="WD REPEAT-CONTAINING PROTEIN 55"/>
    <property type="match status" value="1"/>
</dbReference>
<organism evidence="9 10">
    <name type="scientific">Clupea harengus</name>
    <name type="common">Atlantic herring</name>
    <dbReference type="NCBI Taxonomy" id="7950"/>
    <lineage>
        <taxon>Eukaryota</taxon>
        <taxon>Metazoa</taxon>
        <taxon>Chordata</taxon>
        <taxon>Craniata</taxon>
        <taxon>Vertebrata</taxon>
        <taxon>Euteleostomi</taxon>
        <taxon>Actinopterygii</taxon>
        <taxon>Neopterygii</taxon>
        <taxon>Teleostei</taxon>
        <taxon>Clupei</taxon>
        <taxon>Clupeiformes</taxon>
        <taxon>Clupeoidei</taxon>
        <taxon>Clupeidae</taxon>
        <taxon>Clupea</taxon>
    </lineage>
</organism>
<dbReference type="Pfam" id="PF24796">
    <property type="entry name" value="WDR55"/>
    <property type="match status" value="1"/>
</dbReference>
<dbReference type="KEGG" id="char:105892532"/>
<feature type="repeat" description="WD" evidence="7">
    <location>
        <begin position="137"/>
        <end position="177"/>
    </location>
</feature>
<dbReference type="PROSITE" id="PS50082">
    <property type="entry name" value="WD_REPEATS_2"/>
    <property type="match status" value="2"/>
</dbReference>
<evidence type="ECO:0000256" key="5">
    <source>
        <dbReference type="ARBA" id="ARBA00023242"/>
    </source>
</evidence>
<feature type="repeat" description="WD" evidence="7">
    <location>
        <begin position="312"/>
        <end position="346"/>
    </location>
</feature>
<protein>
    <recommendedName>
        <fullName evidence="2 6">WD repeat-containing protein 55</fullName>
    </recommendedName>
</protein>
<keyword evidence="9" id="KW-1185">Reference proteome</keyword>
<dbReference type="InterPro" id="IPR017422">
    <property type="entry name" value="WDR55"/>
</dbReference>
<comment type="subcellular location">
    <subcellularLocation>
        <location evidence="6">Nucleus</location>
        <location evidence="6">Nucleolus</location>
    </subcellularLocation>
</comment>
<dbReference type="RefSeq" id="XP_012674264.2">
    <property type="nucleotide sequence ID" value="XM_012818810.3"/>
</dbReference>
<dbReference type="CTD" id="54853"/>
<feature type="region of interest" description="Disordered" evidence="8">
    <location>
        <begin position="1"/>
        <end position="47"/>
    </location>
</feature>
<evidence type="ECO:0000256" key="3">
    <source>
        <dbReference type="ARBA" id="ARBA00022574"/>
    </source>
</evidence>
<keyword evidence="4" id="KW-0677">Repeat</keyword>
<evidence type="ECO:0000313" key="10">
    <source>
        <dbReference type="RefSeq" id="XP_012674264.2"/>
    </source>
</evidence>
<feature type="compositionally biased region" description="Acidic residues" evidence="8">
    <location>
        <begin position="17"/>
        <end position="37"/>
    </location>
</feature>
<dbReference type="InterPro" id="IPR019775">
    <property type="entry name" value="WD40_repeat_CS"/>
</dbReference>
<evidence type="ECO:0000256" key="8">
    <source>
        <dbReference type="SAM" id="MobiDB-lite"/>
    </source>
</evidence>
<keyword evidence="3 6" id="KW-0853">WD repeat</keyword>
<dbReference type="AlphaFoldDB" id="A0A6P3VKJ2"/>
<sequence length="410" mass="45374">MATAQEVDEEPLKVKDEDEEEVEKDTDDGGEGDEEEPKEPRIRDTPEDIHFDAIVNTLAFHPKQDIIAAGDIDGDIYLYSYSCTEGETKELWSSGHHLKSCRKVAFSHDGRSLFSVAKDKAVHIMDVEAGKLVTRIPKAHSVPIYSLLLVDENVLATGDDEGTLKVWDMRKGTAIMDLKHHEDFISEIAIDEAKKILLTSSGDGTMGVFNIKRRRFDLVSEPQSGDLTSVAIVKRGRKAVCGSSDGTIYIFNWDGFGATSDRFFVQAESLESIVPITDSMVCAASMDGVIRAINILPNRVVGSVGQHKGEPIEDIARSYDSHFLASSAHDQLVKFWDISKLSELHVSDYRKRKKKHGKLTSLSKKAVGCGDNFFAGLLDEPDDAQDKKDNMKEEEEDDKDDDSDSDSGSD</sequence>
<keyword evidence="6" id="KW-0698">rRNA processing</keyword>